<feature type="coiled-coil region" evidence="14">
    <location>
        <begin position="212"/>
        <end position="239"/>
    </location>
</feature>
<comment type="caution">
    <text evidence="18">The sequence shown here is derived from an EMBL/GenBank/DDBJ whole genome shotgun (WGS) entry which is preliminary data.</text>
</comment>
<evidence type="ECO:0000256" key="11">
    <source>
        <dbReference type="ARBA" id="ARBA00022989"/>
    </source>
</evidence>
<dbReference type="Gene3D" id="3.30.565.10">
    <property type="entry name" value="Histidine kinase-like ATPase, C-terminal domain"/>
    <property type="match status" value="1"/>
</dbReference>
<feature type="transmembrane region" description="Helical" evidence="15">
    <location>
        <begin position="6"/>
        <end position="26"/>
    </location>
</feature>
<comment type="subcellular location">
    <subcellularLocation>
        <location evidence="2">Cell membrane</location>
        <topology evidence="2">Multi-pass membrane protein</topology>
    </subcellularLocation>
</comment>
<evidence type="ECO:0000256" key="1">
    <source>
        <dbReference type="ARBA" id="ARBA00000085"/>
    </source>
</evidence>
<keyword evidence="6" id="KW-0808">Transferase</keyword>
<evidence type="ECO:0000256" key="14">
    <source>
        <dbReference type="SAM" id="Coils"/>
    </source>
</evidence>
<dbReference type="SUPFAM" id="SSF55874">
    <property type="entry name" value="ATPase domain of HSP90 chaperone/DNA topoisomerase II/histidine kinase"/>
    <property type="match status" value="1"/>
</dbReference>
<evidence type="ECO:0000313" key="19">
    <source>
        <dbReference type="Proteomes" id="UP001172743"/>
    </source>
</evidence>
<dbReference type="InterPro" id="IPR003660">
    <property type="entry name" value="HAMP_dom"/>
</dbReference>
<dbReference type="InterPro" id="IPR004358">
    <property type="entry name" value="Sig_transdc_His_kin-like_C"/>
</dbReference>
<evidence type="ECO:0000256" key="12">
    <source>
        <dbReference type="ARBA" id="ARBA00023012"/>
    </source>
</evidence>
<organism evidence="18 19">
    <name type="scientific">Ureibacillus aquaedulcis</name>
    <dbReference type="NCBI Taxonomy" id="3058421"/>
    <lineage>
        <taxon>Bacteria</taxon>
        <taxon>Bacillati</taxon>
        <taxon>Bacillota</taxon>
        <taxon>Bacilli</taxon>
        <taxon>Bacillales</taxon>
        <taxon>Caryophanaceae</taxon>
        <taxon>Ureibacillus</taxon>
    </lineage>
</organism>
<dbReference type="PROSITE" id="PS50885">
    <property type="entry name" value="HAMP"/>
    <property type="match status" value="1"/>
</dbReference>
<dbReference type="CDD" id="cd00082">
    <property type="entry name" value="HisKA"/>
    <property type="match status" value="1"/>
</dbReference>
<evidence type="ECO:0000256" key="10">
    <source>
        <dbReference type="ARBA" id="ARBA00022840"/>
    </source>
</evidence>
<evidence type="ECO:0000259" key="17">
    <source>
        <dbReference type="PROSITE" id="PS50885"/>
    </source>
</evidence>
<keyword evidence="4" id="KW-1003">Cell membrane</keyword>
<keyword evidence="7 15" id="KW-0812">Transmembrane</keyword>
<keyword evidence="11 15" id="KW-1133">Transmembrane helix</keyword>
<keyword evidence="5" id="KW-0597">Phosphoprotein</keyword>
<dbReference type="CDD" id="cd06225">
    <property type="entry name" value="HAMP"/>
    <property type="match status" value="1"/>
</dbReference>
<keyword evidence="12" id="KW-0902">Two-component regulatory system</keyword>
<keyword evidence="14" id="KW-0175">Coiled coil</keyword>
<evidence type="ECO:0000256" key="2">
    <source>
        <dbReference type="ARBA" id="ARBA00004651"/>
    </source>
</evidence>
<keyword evidence="10 18" id="KW-0067">ATP-binding</keyword>
<evidence type="ECO:0000256" key="9">
    <source>
        <dbReference type="ARBA" id="ARBA00022777"/>
    </source>
</evidence>
<dbReference type="Pfam" id="PF00512">
    <property type="entry name" value="HisKA"/>
    <property type="match status" value="1"/>
</dbReference>
<keyword evidence="9" id="KW-0418">Kinase</keyword>
<dbReference type="SUPFAM" id="SSF47384">
    <property type="entry name" value="Homodimeric domain of signal transducing histidine kinase"/>
    <property type="match status" value="1"/>
</dbReference>
<dbReference type="SUPFAM" id="SSF158472">
    <property type="entry name" value="HAMP domain-like"/>
    <property type="match status" value="1"/>
</dbReference>
<dbReference type="EMBL" id="JAUHTQ010000002">
    <property type="protein sequence ID" value="MDN4492584.1"/>
    <property type="molecule type" value="Genomic_DNA"/>
</dbReference>
<dbReference type="InterPro" id="IPR005467">
    <property type="entry name" value="His_kinase_dom"/>
</dbReference>
<name>A0ABT8GMV6_9BACL</name>
<evidence type="ECO:0000256" key="8">
    <source>
        <dbReference type="ARBA" id="ARBA00022741"/>
    </source>
</evidence>
<evidence type="ECO:0000256" key="5">
    <source>
        <dbReference type="ARBA" id="ARBA00022553"/>
    </source>
</evidence>
<evidence type="ECO:0000313" key="18">
    <source>
        <dbReference type="EMBL" id="MDN4492584.1"/>
    </source>
</evidence>
<keyword evidence="13 15" id="KW-0472">Membrane</keyword>
<evidence type="ECO:0000259" key="16">
    <source>
        <dbReference type="PROSITE" id="PS50109"/>
    </source>
</evidence>
<dbReference type="PROSITE" id="PS50109">
    <property type="entry name" value="HIS_KIN"/>
    <property type="match status" value="1"/>
</dbReference>
<dbReference type="InterPro" id="IPR003661">
    <property type="entry name" value="HisK_dim/P_dom"/>
</dbReference>
<evidence type="ECO:0000256" key="3">
    <source>
        <dbReference type="ARBA" id="ARBA00012438"/>
    </source>
</evidence>
<keyword evidence="8" id="KW-0547">Nucleotide-binding</keyword>
<feature type="transmembrane region" description="Helical" evidence="15">
    <location>
        <begin position="159"/>
        <end position="177"/>
    </location>
</feature>
<proteinExistence type="predicted"/>
<feature type="domain" description="Histidine kinase" evidence="16">
    <location>
        <begin position="239"/>
        <end position="451"/>
    </location>
</feature>
<keyword evidence="19" id="KW-1185">Reference proteome</keyword>
<dbReference type="Pfam" id="PF00672">
    <property type="entry name" value="HAMP"/>
    <property type="match status" value="1"/>
</dbReference>
<dbReference type="Proteomes" id="UP001172743">
    <property type="component" value="Unassembled WGS sequence"/>
</dbReference>
<dbReference type="SMART" id="SM00304">
    <property type="entry name" value="HAMP"/>
    <property type="match status" value="1"/>
</dbReference>
<comment type="catalytic activity">
    <reaction evidence="1">
        <text>ATP + protein L-histidine = ADP + protein N-phospho-L-histidine.</text>
        <dbReference type="EC" id="2.7.13.3"/>
    </reaction>
</comment>
<dbReference type="RefSeq" id="WP_301136702.1">
    <property type="nucleotide sequence ID" value="NZ_JAUHTQ010000002.1"/>
</dbReference>
<evidence type="ECO:0000256" key="15">
    <source>
        <dbReference type="SAM" id="Phobius"/>
    </source>
</evidence>
<evidence type="ECO:0000256" key="13">
    <source>
        <dbReference type="ARBA" id="ARBA00023136"/>
    </source>
</evidence>
<gene>
    <name evidence="18" type="ORF">QYB95_03445</name>
</gene>
<dbReference type="EC" id="2.7.13.3" evidence="3"/>
<dbReference type="Gene3D" id="6.10.340.10">
    <property type="match status" value="1"/>
</dbReference>
<dbReference type="Gene3D" id="1.10.287.130">
    <property type="match status" value="1"/>
</dbReference>
<sequence>MNISTKLAMCFFAVVLILQLLLMFYLHRNIIDTRINEEFSRLLAYGANHRDVLMDNYSESTIHHIVLMENNNDREVSIINNEGKIIGSSYENNQILDRYIPLALKENVIIDSILVSDYKDSPYIVSVHPYQNGEHGGYVLMFQSTQSINKMINDLTKHFGIAGATSVVIILVVYGILSKILTRPLIHMKKATEKLSKGDFEVTLPHHSKDELGELSVSIQKLAKDLERLKKERNEFLASVSHELSTPLTYLIGYTKVAMRKDLNETERQHYLSIISEEATRMKDLVKNLLDLAKIDENNFTVSKEYFWSQPFLHKIINLVEPSYRQKNLQLTLLNQTNFQICADSLRLQQILLNLLDNAMKYSEENTEIHLEVYQQNNQTVLTVRDQGIGIAPDDIEFIYDRLYRVEKSRSRTYGGSGIGLSVVKKLVEAHGGTIEVESKLGKGTVFTVTI</sequence>
<evidence type="ECO:0000256" key="4">
    <source>
        <dbReference type="ARBA" id="ARBA00022475"/>
    </source>
</evidence>
<evidence type="ECO:0000256" key="7">
    <source>
        <dbReference type="ARBA" id="ARBA00022692"/>
    </source>
</evidence>
<dbReference type="SMART" id="SM00388">
    <property type="entry name" value="HisKA"/>
    <property type="match status" value="1"/>
</dbReference>
<dbReference type="InterPro" id="IPR036890">
    <property type="entry name" value="HATPase_C_sf"/>
</dbReference>
<accession>A0ABT8GMV6</accession>
<dbReference type="PANTHER" id="PTHR45528">
    <property type="entry name" value="SENSOR HISTIDINE KINASE CPXA"/>
    <property type="match status" value="1"/>
</dbReference>
<dbReference type="InterPro" id="IPR003594">
    <property type="entry name" value="HATPase_dom"/>
</dbReference>
<dbReference type="InterPro" id="IPR050398">
    <property type="entry name" value="HssS/ArlS-like"/>
</dbReference>
<dbReference type="PRINTS" id="PR00344">
    <property type="entry name" value="BCTRLSENSOR"/>
</dbReference>
<dbReference type="PANTHER" id="PTHR45528:SF1">
    <property type="entry name" value="SENSOR HISTIDINE KINASE CPXA"/>
    <property type="match status" value="1"/>
</dbReference>
<evidence type="ECO:0000256" key="6">
    <source>
        <dbReference type="ARBA" id="ARBA00022679"/>
    </source>
</evidence>
<protein>
    <recommendedName>
        <fullName evidence="3">histidine kinase</fullName>
        <ecNumber evidence="3">2.7.13.3</ecNumber>
    </recommendedName>
</protein>
<dbReference type="SMART" id="SM00387">
    <property type="entry name" value="HATPase_c"/>
    <property type="match status" value="1"/>
</dbReference>
<feature type="domain" description="HAMP" evidence="17">
    <location>
        <begin position="179"/>
        <end position="231"/>
    </location>
</feature>
<reference evidence="18" key="1">
    <citation type="submission" date="2023-07" db="EMBL/GenBank/DDBJ databases">
        <title>Ureibacillus sp. isolated from freshwater well.</title>
        <authorList>
            <person name="Kirdat K."/>
            <person name="Bhatt A."/>
            <person name="Teware R."/>
            <person name="Bhavsar Y."/>
            <person name="Yadav A."/>
        </authorList>
    </citation>
    <scope>NUCLEOTIDE SEQUENCE</scope>
    <source>
        <strain evidence="18">BA0131</strain>
    </source>
</reference>
<dbReference type="Pfam" id="PF02518">
    <property type="entry name" value="HATPase_c"/>
    <property type="match status" value="1"/>
</dbReference>
<dbReference type="GO" id="GO:0005524">
    <property type="term" value="F:ATP binding"/>
    <property type="evidence" value="ECO:0007669"/>
    <property type="project" value="UniProtKB-KW"/>
</dbReference>
<dbReference type="InterPro" id="IPR036097">
    <property type="entry name" value="HisK_dim/P_sf"/>
</dbReference>